<name>A0A7X0LKD3_9BACT</name>
<keyword evidence="1" id="KW-1133">Transmembrane helix</keyword>
<keyword evidence="1" id="KW-0472">Membrane</keyword>
<dbReference type="Proteomes" id="UP000541810">
    <property type="component" value="Unassembled WGS sequence"/>
</dbReference>
<dbReference type="RefSeq" id="WP_184677826.1">
    <property type="nucleotide sequence ID" value="NZ_JACHGY010000001.1"/>
</dbReference>
<sequence>MKQAGFKERANRFGWLVVLGACLLAGLPGCFFSSAVMSPPRKAGVLGSPEGLYLGADRSITVLAELDDHTTRENVGVYLSGESVERLMQKQHAEADSELQVSLYAVSFSNPSYPLRVIRSGDDGTPIRSTIEREVGSGQWLEYVAAPNESGYVLESSARLGGEPIDLTIAVDPGKHVWRHPVSDAIRVVLLPGAIVLDVISAPVVIPYVVWALSYPAGRPSSGD</sequence>
<dbReference type="EMBL" id="JACHGY010000001">
    <property type="protein sequence ID" value="MBB6430305.1"/>
    <property type="molecule type" value="Genomic_DNA"/>
</dbReference>
<comment type="caution">
    <text evidence="2">The sequence shown here is derived from an EMBL/GenBank/DDBJ whole genome shotgun (WGS) entry which is preliminary data.</text>
</comment>
<feature type="transmembrane region" description="Helical" evidence="1">
    <location>
        <begin position="12"/>
        <end position="32"/>
    </location>
</feature>
<keyword evidence="1" id="KW-0812">Transmembrane</keyword>
<protein>
    <submittedName>
        <fullName evidence="2">Uncharacterized protein</fullName>
    </submittedName>
</protein>
<evidence type="ECO:0000313" key="3">
    <source>
        <dbReference type="Proteomes" id="UP000541810"/>
    </source>
</evidence>
<reference evidence="2 3" key="1">
    <citation type="submission" date="2020-08" db="EMBL/GenBank/DDBJ databases">
        <title>Genomic Encyclopedia of Type Strains, Phase IV (KMG-IV): sequencing the most valuable type-strain genomes for metagenomic binning, comparative biology and taxonomic classification.</title>
        <authorList>
            <person name="Goeker M."/>
        </authorList>
    </citation>
    <scope>NUCLEOTIDE SEQUENCE [LARGE SCALE GENOMIC DNA]</scope>
    <source>
        <strain evidence="2 3">DSM 103725</strain>
    </source>
</reference>
<accession>A0A7X0LKD3</accession>
<organism evidence="2 3">
    <name type="scientific">Algisphaera agarilytica</name>
    <dbReference type="NCBI Taxonomy" id="1385975"/>
    <lineage>
        <taxon>Bacteria</taxon>
        <taxon>Pseudomonadati</taxon>
        <taxon>Planctomycetota</taxon>
        <taxon>Phycisphaerae</taxon>
        <taxon>Phycisphaerales</taxon>
        <taxon>Phycisphaeraceae</taxon>
        <taxon>Algisphaera</taxon>
    </lineage>
</organism>
<evidence type="ECO:0000256" key="1">
    <source>
        <dbReference type="SAM" id="Phobius"/>
    </source>
</evidence>
<gene>
    <name evidence="2" type="ORF">HNQ40_002111</name>
</gene>
<keyword evidence="3" id="KW-1185">Reference proteome</keyword>
<proteinExistence type="predicted"/>
<dbReference type="AlphaFoldDB" id="A0A7X0LKD3"/>
<evidence type="ECO:0000313" key="2">
    <source>
        <dbReference type="EMBL" id="MBB6430305.1"/>
    </source>
</evidence>